<proteinExistence type="predicted"/>
<evidence type="ECO:0000313" key="1">
    <source>
        <dbReference type="EMBL" id="TCL56589.1"/>
    </source>
</evidence>
<reference evidence="1 2" key="1">
    <citation type="submission" date="2019-03" db="EMBL/GenBank/DDBJ databases">
        <title>Genomic Encyclopedia of Type Strains, Phase IV (KMG-IV): sequencing the most valuable type-strain genomes for metagenomic binning, comparative biology and taxonomic classification.</title>
        <authorList>
            <person name="Goeker M."/>
        </authorList>
    </citation>
    <scope>NUCLEOTIDE SEQUENCE [LARGE SCALE GENOMIC DNA]</scope>
    <source>
        <strain evidence="1 2">DSM 100556</strain>
    </source>
</reference>
<dbReference type="Proteomes" id="UP000295718">
    <property type="component" value="Unassembled WGS sequence"/>
</dbReference>
<dbReference type="RefSeq" id="WP_031390286.1">
    <property type="nucleotide sequence ID" value="NZ_JPNB01000001.1"/>
</dbReference>
<dbReference type="Pfam" id="PF12611">
    <property type="entry name" value="Flagellar_put"/>
    <property type="match status" value="1"/>
</dbReference>
<protein>
    <submittedName>
        <fullName evidence="1">Flagellar operon protein</fullName>
    </submittedName>
</protein>
<dbReference type="AlphaFoldDB" id="A0A4R1QRT2"/>
<dbReference type="EMBL" id="SLUO01000011">
    <property type="protein sequence ID" value="TCL56589.1"/>
    <property type="molecule type" value="Genomic_DNA"/>
</dbReference>
<gene>
    <name evidence="1" type="ORF">EDD76_11183</name>
</gene>
<dbReference type="NCBIfam" id="TIGR02530">
    <property type="entry name" value="flg_new"/>
    <property type="match status" value="1"/>
</dbReference>
<dbReference type="InterPro" id="IPR013367">
    <property type="entry name" value="Flagellar_put"/>
</dbReference>
<keyword evidence="1" id="KW-0969">Cilium</keyword>
<dbReference type="STRING" id="1469948.GCA_000732725_01570"/>
<keyword evidence="1" id="KW-0966">Cell projection</keyword>
<comment type="caution">
    <text evidence="1">The sequence shown here is derived from an EMBL/GenBank/DDBJ whole genome shotgun (WGS) entry which is preliminary data.</text>
</comment>
<sequence>MKIQNNQFLSIEQLQAKYFTQAEQSRKIAGESGVSFSDLLNKTAKAAESAGEVKFSKHAANRLAERNIELTDNQKERLQEGTMKAGLKGIHESLVLVDQLAFIVNVPNNTVVTAMKQTETDENVFTNIDGAVIM</sequence>
<accession>A0A4R1QRT2</accession>
<organism evidence="1 2">
    <name type="scientific">Kineothrix alysoides</name>
    <dbReference type="NCBI Taxonomy" id="1469948"/>
    <lineage>
        <taxon>Bacteria</taxon>
        <taxon>Bacillati</taxon>
        <taxon>Bacillota</taxon>
        <taxon>Clostridia</taxon>
        <taxon>Lachnospirales</taxon>
        <taxon>Lachnospiraceae</taxon>
        <taxon>Kineothrix</taxon>
    </lineage>
</organism>
<name>A0A4R1QRT2_9FIRM</name>
<evidence type="ECO:0000313" key="2">
    <source>
        <dbReference type="Proteomes" id="UP000295718"/>
    </source>
</evidence>
<dbReference type="OrthoDB" id="165650at2"/>
<keyword evidence="1" id="KW-0282">Flagellum</keyword>
<keyword evidence="2" id="KW-1185">Reference proteome</keyword>